<evidence type="ECO:0000313" key="9">
    <source>
        <dbReference type="EnsemblMetazoa" id="Aqu2.1.30053_001"/>
    </source>
</evidence>
<evidence type="ECO:0000256" key="7">
    <source>
        <dbReference type="ARBA" id="ARBA00033659"/>
    </source>
</evidence>
<evidence type="ECO:0000256" key="4">
    <source>
        <dbReference type="ARBA" id="ARBA00022723"/>
    </source>
</evidence>
<comment type="catalytic activity">
    <reaction evidence="7 8">
        <text>alpha-D-xylose = alpha-D-xylulofuranose</text>
        <dbReference type="Rhea" id="RHEA:22816"/>
        <dbReference type="ChEBI" id="CHEBI:28518"/>
        <dbReference type="ChEBI" id="CHEBI:188998"/>
        <dbReference type="EC" id="5.3.1.5"/>
    </reaction>
</comment>
<evidence type="ECO:0000313" key="10">
    <source>
        <dbReference type="Proteomes" id="UP000007879"/>
    </source>
</evidence>
<dbReference type="eggNOG" id="ENOG502QRMS">
    <property type="taxonomic scope" value="Eukaryota"/>
</dbReference>
<proteinExistence type="inferred from homology"/>
<name>A0A1X7UQK7_AMPQE</name>
<dbReference type="GO" id="GO:0009045">
    <property type="term" value="F:xylose isomerase activity"/>
    <property type="evidence" value="ECO:0007669"/>
    <property type="project" value="UniProtKB-EC"/>
</dbReference>
<keyword evidence="4 8" id="KW-0479">Metal-binding</keyword>
<reference evidence="10" key="1">
    <citation type="journal article" date="2010" name="Nature">
        <title>The Amphimedon queenslandica genome and the evolution of animal complexity.</title>
        <authorList>
            <person name="Srivastava M."/>
            <person name="Simakov O."/>
            <person name="Chapman J."/>
            <person name="Fahey B."/>
            <person name="Gauthier M.E."/>
            <person name="Mitros T."/>
            <person name="Richards G.S."/>
            <person name="Conaco C."/>
            <person name="Dacre M."/>
            <person name="Hellsten U."/>
            <person name="Larroux C."/>
            <person name="Putnam N.H."/>
            <person name="Stanke M."/>
            <person name="Adamska M."/>
            <person name="Darling A."/>
            <person name="Degnan S.M."/>
            <person name="Oakley T.H."/>
            <person name="Plachetzki D.C."/>
            <person name="Zhai Y."/>
            <person name="Adamski M."/>
            <person name="Calcino A."/>
            <person name="Cummins S.F."/>
            <person name="Goodstein D.M."/>
            <person name="Harris C."/>
            <person name="Jackson D.J."/>
            <person name="Leys S.P."/>
            <person name="Shu S."/>
            <person name="Woodcroft B.J."/>
            <person name="Vervoort M."/>
            <person name="Kosik K.S."/>
            <person name="Manning G."/>
            <person name="Degnan B.M."/>
            <person name="Rokhsar D.S."/>
        </authorList>
    </citation>
    <scope>NUCLEOTIDE SEQUENCE [LARGE SCALE GENOMIC DNA]</scope>
</reference>
<dbReference type="PANTHER" id="PTHR48408">
    <property type="match status" value="1"/>
</dbReference>
<organism evidence="9">
    <name type="scientific">Amphimedon queenslandica</name>
    <name type="common">Sponge</name>
    <dbReference type="NCBI Taxonomy" id="400682"/>
    <lineage>
        <taxon>Eukaryota</taxon>
        <taxon>Metazoa</taxon>
        <taxon>Porifera</taxon>
        <taxon>Demospongiae</taxon>
        <taxon>Heteroscleromorpha</taxon>
        <taxon>Haplosclerida</taxon>
        <taxon>Niphatidae</taxon>
        <taxon>Amphimedon</taxon>
    </lineage>
</organism>
<sequence length="473" mass="53029">MLAALFKGWIYCTMSSFAPSTKRSRTENGMEWKDSDEFFPGIPVIPYSPDASPDNVLCFRHYNPTQVVMGRSMADWLRFSACFWHSFRGTGADPFGFPTINRPWDDGTDTIENAKRRLRAGFEFFTKMGLKYWTFHDRDIAPMGDTLEQTNKNLDEMTDLALELQNKTGVKLLWATCNLFAHPMYSNGASTSPDAHVFAMAGAQVKKGLEVAKKLGAEGFVFWGGREGYQTLLNTDVRRELDHMGAFFKMVVAYKKKIGFTGQLLIEPKPKEPTKHQYDYDAQTVISFLKTYGLDTDFKLNIEPNHTTLAGHGHEHDVVVASKFGMLGSIDSNTGSPDLGWDTDQFPMEIKNTTLIMKAIIEQGGLAPGGLNFDCKVRRESIDLQDLFIAHIGAMDSFARGLMCAVELFNQGVMEKCVKDRYSSYDSGIGSSIENGKASLEQLEEYIKANGFPTPTSGQQEMYEVLFNNALKY</sequence>
<dbReference type="Gene3D" id="3.20.20.150">
    <property type="entry name" value="Divalent-metal-dependent TIM barrel enzymes"/>
    <property type="match status" value="1"/>
</dbReference>
<dbReference type="GO" id="GO:0046872">
    <property type="term" value="F:metal ion binding"/>
    <property type="evidence" value="ECO:0007669"/>
    <property type="project" value="UniProtKB-KW"/>
</dbReference>
<keyword evidence="10" id="KW-1185">Reference proteome</keyword>
<evidence type="ECO:0000256" key="2">
    <source>
        <dbReference type="ARBA" id="ARBA00011958"/>
    </source>
</evidence>
<gene>
    <name evidence="9" type="primary">100632370</name>
</gene>
<dbReference type="OrthoDB" id="1730074at2759"/>
<dbReference type="EnsemblMetazoa" id="Aqu2.1.30053_001">
    <property type="protein sequence ID" value="Aqu2.1.30053_001"/>
    <property type="gene ID" value="Aqu2.1.30053"/>
</dbReference>
<dbReference type="EC" id="5.3.1.5" evidence="2 8"/>
<evidence type="ECO:0000256" key="6">
    <source>
        <dbReference type="ARBA" id="ARBA00023277"/>
    </source>
</evidence>
<dbReference type="PANTHER" id="PTHR48408:SF1">
    <property type="entry name" value="XYLOSE ISOMERASE"/>
    <property type="match status" value="1"/>
</dbReference>
<evidence type="ECO:0000256" key="1">
    <source>
        <dbReference type="ARBA" id="ARBA00005765"/>
    </source>
</evidence>
<dbReference type="InterPro" id="IPR001998">
    <property type="entry name" value="Xylose_isomerase"/>
</dbReference>
<dbReference type="AlphaFoldDB" id="A0A1X7UQK7"/>
<evidence type="ECO:0000256" key="5">
    <source>
        <dbReference type="ARBA" id="ARBA00023235"/>
    </source>
</evidence>
<dbReference type="SUPFAM" id="SSF51658">
    <property type="entry name" value="Xylose isomerase-like"/>
    <property type="match status" value="1"/>
</dbReference>
<dbReference type="InterPro" id="IPR036237">
    <property type="entry name" value="Xyl_isomerase-like_sf"/>
</dbReference>
<dbReference type="GO" id="GO:0042732">
    <property type="term" value="P:D-xylose metabolic process"/>
    <property type="evidence" value="ECO:0007669"/>
    <property type="project" value="UniProtKB-KW"/>
</dbReference>
<evidence type="ECO:0000256" key="8">
    <source>
        <dbReference type="RuleBase" id="RU000609"/>
    </source>
</evidence>
<dbReference type="PRINTS" id="PR00688">
    <property type="entry name" value="XYLOSISMRASE"/>
</dbReference>
<keyword evidence="5 8" id="KW-0413">Isomerase</keyword>
<dbReference type="STRING" id="400682.A0A1X7UQK7"/>
<dbReference type="PROSITE" id="PS51415">
    <property type="entry name" value="XYLOSE_ISOMERASE"/>
    <property type="match status" value="1"/>
</dbReference>
<keyword evidence="6 8" id="KW-0119">Carbohydrate metabolism</keyword>
<protein>
    <recommendedName>
        <fullName evidence="2 8">Xylose isomerase</fullName>
        <ecNumber evidence="2 8">5.3.1.5</ecNumber>
    </recommendedName>
</protein>
<dbReference type="EnsemblMetazoa" id="XM_003387031.3">
    <property type="protein sequence ID" value="XP_003387079.2"/>
    <property type="gene ID" value="LOC100632370"/>
</dbReference>
<dbReference type="NCBIfam" id="TIGR02630">
    <property type="entry name" value="xylose_isom_A"/>
    <property type="match status" value="1"/>
</dbReference>
<dbReference type="KEGG" id="aqu:100632370"/>
<dbReference type="Proteomes" id="UP000007879">
    <property type="component" value="Unassembled WGS sequence"/>
</dbReference>
<keyword evidence="3 8" id="KW-0859">Xylose metabolism</keyword>
<dbReference type="NCBIfam" id="NF003998">
    <property type="entry name" value="PRK05474.1"/>
    <property type="match status" value="1"/>
</dbReference>
<accession>A0A1X7UQK7</accession>
<evidence type="ECO:0000256" key="3">
    <source>
        <dbReference type="ARBA" id="ARBA00022629"/>
    </source>
</evidence>
<reference evidence="9" key="2">
    <citation type="submission" date="2017-05" db="UniProtKB">
        <authorList>
            <consortium name="EnsemblMetazoa"/>
        </authorList>
    </citation>
    <scope>IDENTIFICATION</scope>
</reference>
<comment type="similarity">
    <text evidence="1 8">Belongs to the xylose isomerase family.</text>
</comment>
<dbReference type="HAMAP" id="MF_00455">
    <property type="entry name" value="Xylose_isom_A"/>
    <property type="match status" value="1"/>
</dbReference>
<dbReference type="InterPro" id="IPR013452">
    <property type="entry name" value="Xylose_isom_bac"/>
</dbReference>
<dbReference type="InParanoid" id="A0A1X7UQK7"/>